<keyword evidence="4" id="KW-0676">Redox-active center</keyword>
<proteinExistence type="predicted"/>
<dbReference type="CDD" id="cd02966">
    <property type="entry name" value="TlpA_like_family"/>
    <property type="match status" value="1"/>
</dbReference>
<evidence type="ECO:0000313" key="6">
    <source>
        <dbReference type="EMBL" id="NVL04616.1"/>
    </source>
</evidence>
<dbReference type="PROSITE" id="PS51352">
    <property type="entry name" value="THIOREDOXIN_2"/>
    <property type="match status" value="1"/>
</dbReference>
<evidence type="ECO:0000256" key="2">
    <source>
        <dbReference type="ARBA" id="ARBA00022748"/>
    </source>
</evidence>
<dbReference type="InterPro" id="IPR050553">
    <property type="entry name" value="Thioredoxin_ResA/DsbE_sf"/>
</dbReference>
<dbReference type="InterPro" id="IPR036249">
    <property type="entry name" value="Thioredoxin-like_sf"/>
</dbReference>
<dbReference type="InterPro" id="IPR017937">
    <property type="entry name" value="Thioredoxin_CS"/>
</dbReference>
<name>A0A973WJR5_9BRAD</name>
<dbReference type="PANTHER" id="PTHR42852:SF6">
    <property type="entry name" value="THIOL:DISULFIDE INTERCHANGE PROTEIN DSBE"/>
    <property type="match status" value="1"/>
</dbReference>
<evidence type="ECO:0000256" key="4">
    <source>
        <dbReference type="ARBA" id="ARBA00023284"/>
    </source>
</evidence>
<organism evidence="6">
    <name type="scientific">Bradyrhizobium quebecense</name>
    <dbReference type="NCBI Taxonomy" id="2748629"/>
    <lineage>
        <taxon>Bacteria</taxon>
        <taxon>Pseudomonadati</taxon>
        <taxon>Pseudomonadota</taxon>
        <taxon>Alphaproteobacteria</taxon>
        <taxon>Hyphomicrobiales</taxon>
        <taxon>Nitrobacteraceae</taxon>
        <taxon>Bradyrhizobium</taxon>
    </lineage>
</organism>
<dbReference type="GO" id="GO:0016209">
    <property type="term" value="F:antioxidant activity"/>
    <property type="evidence" value="ECO:0007669"/>
    <property type="project" value="InterPro"/>
</dbReference>
<evidence type="ECO:0000256" key="1">
    <source>
        <dbReference type="ARBA" id="ARBA00004196"/>
    </source>
</evidence>
<dbReference type="SUPFAM" id="SSF52833">
    <property type="entry name" value="Thioredoxin-like"/>
    <property type="match status" value="1"/>
</dbReference>
<gene>
    <name evidence="6" type="ORF">HU230_02425</name>
</gene>
<protein>
    <submittedName>
        <fullName evidence="6">TlpA family protein disulfide reductase</fullName>
    </submittedName>
</protein>
<evidence type="ECO:0000256" key="3">
    <source>
        <dbReference type="ARBA" id="ARBA00023157"/>
    </source>
</evidence>
<dbReference type="GO" id="GO:0017004">
    <property type="term" value="P:cytochrome complex assembly"/>
    <property type="evidence" value="ECO:0007669"/>
    <property type="project" value="UniProtKB-KW"/>
</dbReference>
<dbReference type="Pfam" id="PF00578">
    <property type="entry name" value="AhpC-TSA"/>
    <property type="match status" value="1"/>
</dbReference>
<keyword evidence="2" id="KW-0201">Cytochrome c-type biogenesis</keyword>
<comment type="subcellular location">
    <subcellularLocation>
        <location evidence="1">Cell envelope</location>
    </subcellularLocation>
</comment>
<dbReference type="GO" id="GO:0015036">
    <property type="term" value="F:disulfide oxidoreductase activity"/>
    <property type="evidence" value="ECO:0007669"/>
    <property type="project" value="UniProtKB-ARBA"/>
</dbReference>
<dbReference type="InterPro" id="IPR000866">
    <property type="entry name" value="AhpC/TSA"/>
</dbReference>
<dbReference type="InterPro" id="IPR013766">
    <property type="entry name" value="Thioredoxin_domain"/>
</dbReference>
<dbReference type="AlphaFoldDB" id="A0A973WJR5"/>
<keyword evidence="3" id="KW-1015">Disulfide bond</keyword>
<feature type="domain" description="Thioredoxin" evidence="5">
    <location>
        <begin position="59"/>
        <end position="207"/>
    </location>
</feature>
<dbReference type="PROSITE" id="PS00194">
    <property type="entry name" value="THIOREDOXIN_1"/>
    <property type="match status" value="1"/>
</dbReference>
<sequence length="216" mass="22459">MAINASGVNVMTSVQVPTRRAVVAGMIGAGVSLAMPAARLGAASGPPPFGTIRHQFTLVQGARPVPQVAILALAGGALDLTSFKGRLVLANFWATWCAACRSELPMLDRLAASGRSDLAVIAVSTDRNRALVAPYVKQLKLRHLAIGFDPGGLVSRVDAAELDTPFALYGMPISFLIGVTGQVEGYMTGEADWLSAEASGLFDYYAGGELGAQQSP</sequence>
<dbReference type="Gene3D" id="3.40.30.10">
    <property type="entry name" value="Glutaredoxin"/>
    <property type="match status" value="1"/>
</dbReference>
<evidence type="ECO:0000259" key="5">
    <source>
        <dbReference type="PROSITE" id="PS51352"/>
    </source>
</evidence>
<dbReference type="EMBL" id="JABWSX010000001">
    <property type="protein sequence ID" value="NVL04616.1"/>
    <property type="molecule type" value="Genomic_DNA"/>
</dbReference>
<reference evidence="6" key="1">
    <citation type="submission" date="2020-06" db="EMBL/GenBank/DDBJ databases">
        <title>Whole Genome Sequence of Bradyrhizobium sp. Strain 66S1MB.</title>
        <authorList>
            <person name="Bromfield E."/>
            <person name="Cloutier S."/>
        </authorList>
    </citation>
    <scope>NUCLEOTIDE SEQUENCE</scope>
    <source>
        <strain evidence="6">66S1MB</strain>
    </source>
</reference>
<dbReference type="PANTHER" id="PTHR42852">
    <property type="entry name" value="THIOL:DISULFIDE INTERCHANGE PROTEIN DSBE"/>
    <property type="match status" value="1"/>
</dbReference>
<dbReference type="GO" id="GO:0030313">
    <property type="term" value="C:cell envelope"/>
    <property type="evidence" value="ECO:0007669"/>
    <property type="project" value="UniProtKB-SubCell"/>
</dbReference>
<accession>A0A973WJR5</accession>
<comment type="caution">
    <text evidence="6">The sequence shown here is derived from an EMBL/GenBank/DDBJ whole genome shotgun (WGS) entry which is preliminary data.</text>
</comment>